<evidence type="ECO:0000313" key="2">
    <source>
        <dbReference type="Proteomes" id="UP000029859"/>
    </source>
</evidence>
<sequence length="138" mass="15506">MGQTPETGQAGNNFGHRMGEHVAKRLGTQLLETGTGSNEAIYDGERVILKSAHKNTSSIGVTINVLETVQAIIATFEDKNKSSQNLHHYTIYRVSFNWYKEHMKPSRANERASRTTMMVTRSSIRKEGKVIGEFECDF</sequence>
<proteinExistence type="predicted"/>
<protein>
    <submittedName>
        <fullName evidence="1">Uncharacterized protein</fullName>
    </submittedName>
</protein>
<dbReference type="RefSeq" id="WP_048193631.1">
    <property type="nucleotide sequence ID" value="NZ_CAAGSM010000002.1"/>
</dbReference>
<keyword evidence="2" id="KW-1185">Reference proteome</keyword>
<dbReference type="OrthoDB" id="139671at2157"/>
<name>A0A099T4Y3_METMT</name>
<organism evidence="1 2">
    <name type="scientific">Methanococcoides methylutens</name>
    <dbReference type="NCBI Taxonomy" id="2226"/>
    <lineage>
        <taxon>Archaea</taxon>
        <taxon>Methanobacteriati</taxon>
        <taxon>Methanobacteriota</taxon>
        <taxon>Stenosarchaea group</taxon>
        <taxon>Methanomicrobia</taxon>
        <taxon>Methanosarcinales</taxon>
        <taxon>Methanosarcinaceae</taxon>
        <taxon>Methanococcoides</taxon>
    </lineage>
</organism>
<dbReference type="AlphaFoldDB" id="A0A099T4Y3"/>
<comment type="caution">
    <text evidence="1">The sequence shown here is derived from an EMBL/GenBank/DDBJ whole genome shotgun (WGS) entry which is preliminary data.</text>
</comment>
<accession>A0A099T4Y3</accession>
<dbReference type="EMBL" id="JRHO01000009">
    <property type="protein sequence ID" value="KGK99218.1"/>
    <property type="molecule type" value="Genomic_DNA"/>
</dbReference>
<gene>
    <name evidence="1" type="ORF">LI82_04130</name>
</gene>
<dbReference type="Proteomes" id="UP000029859">
    <property type="component" value="Unassembled WGS sequence"/>
</dbReference>
<evidence type="ECO:0000313" key="1">
    <source>
        <dbReference type="EMBL" id="KGK99218.1"/>
    </source>
</evidence>
<reference evidence="1 2" key="1">
    <citation type="submission" date="2014-09" db="EMBL/GenBank/DDBJ databases">
        <title>Draft genome sequence of an obligately methylotrophic methanogen, Methanococcoides methylutens, isolated from marine sediment.</title>
        <authorList>
            <person name="Guan Y."/>
            <person name="Ngugi D.K."/>
            <person name="Blom J."/>
            <person name="Ali S."/>
            <person name="Ferry J.G."/>
            <person name="Stingl U."/>
        </authorList>
    </citation>
    <scope>NUCLEOTIDE SEQUENCE [LARGE SCALE GENOMIC DNA]</scope>
    <source>
        <strain evidence="1 2">DSM 2657</strain>
    </source>
</reference>